<dbReference type="InterPro" id="IPR001753">
    <property type="entry name" value="Enoyl-CoA_hydra/iso"/>
</dbReference>
<reference evidence="2 3" key="1">
    <citation type="submission" date="2020-07" db="EMBL/GenBank/DDBJ databases">
        <title>Genomic Encyclopedia of Type Strains, Phase III (KMG-III): the genomes of soil and plant-associated and newly described type strains.</title>
        <authorList>
            <person name="Whitman W."/>
        </authorList>
    </citation>
    <scope>NUCLEOTIDE SEQUENCE [LARGE SCALE GENOMIC DNA]</scope>
    <source>
        <strain evidence="2 3">CECT 8576</strain>
    </source>
</reference>
<evidence type="ECO:0000256" key="1">
    <source>
        <dbReference type="ARBA" id="ARBA00005254"/>
    </source>
</evidence>
<evidence type="ECO:0000313" key="2">
    <source>
        <dbReference type="EMBL" id="NYH78742.1"/>
    </source>
</evidence>
<dbReference type="Gene3D" id="3.90.226.10">
    <property type="entry name" value="2-enoyl-CoA Hydratase, Chain A, domain 1"/>
    <property type="match status" value="1"/>
</dbReference>
<keyword evidence="3" id="KW-1185">Reference proteome</keyword>
<comment type="caution">
    <text evidence="2">The sequence shown here is derived from an EMBL/GenBank/DDBJ whole genome shotgun (WGS) entry which is preliminary data.</text>
</comment>
<dbReference type="Proteomes" id="UP000548304">
    <property type="component" value="Unassembled WGS sequence"/>
</dbReference>
<comment type="similarity">
    <text evidence="1">Belongs to the enoyl-CoA hydratase/isomerase family.</text>
</comment>
<dbReference type="Pfam" id="PF00378">
    <property type="entry name" value="ECH_1"/>
    <property type="match status" value="1"/>
</dbReference>
<dbReference type="PANTHER" id="PTHR43802">
    <property type="entry name" value="ENOYL-COA HYDRATASE"/>
    <property type="match status" value="1"/>
</dbReference>
<sequence length="266" mass="28741">MGEHEDETAVTVELHGNVLMMGLNRPAKRNAFDRSVLDALAEAYTRLEDDPQAWVGVLFAHGEHFTGGLDLAQFAERIGAGESRHDSEDAIDPWGLIGRERSKPIVAAAQGWCLTLGIELLLAADIRIAAEGVRFSQMEVKRGIYPFGGATIRFPREAGWGNAMRWLLTGDEFDAAEALRLGLVQEVVDPGTQVDRAVELAERIAAQAAPLGVRATLASAHRALTEGHRAAADRLVPDVGALLSSEDAAEGVNSFVERRPARFTGR</sequence>
<organism evidence="2 3">
    <name type="scientific">Actinopolyspora biskrensis</name>
    <dbReference type="NCBI Taxonomy" id="1470178"/>
    <lineage>
        <taxon>Bacteria</taxon>
        <taxon>Bacillati</taxon>
        <taxon>Actinomycetota</taxon>
        <taxon>Actinomycetes</taxon>
        <taxon>Actinopolysporales</taxon>
        <taxon>Actinopolysporaceae</taxon>
        <taxon>Actinopolyspora</taxon>
    </lineage>
</organism>
<gene>
    <name evidence="2" type="ORF">FHR84_002067</name>
</gene>
<protein>
    <submittedName>
        <fullName evidence="2">Enoyl-CoA hydratase/carnithine racemase</fullName>
    </submittedName>
</protein>
<name>A0A852YYD7_9ACTN</name>
<dbReference type="SUPFAM" id="SSF52096">
    <property type="entry name" value="ClpP/crotonase"/>
    <property type="match status" value="1"/>
</dbReference>
<evidence type="ECO:0000313" key="3">
    <source>
        <dbReference type="Proteomes" id="UP000548304"/>
    </source>
</evidence>
<dbReference type="CDD" id="cd06558">
    <property type="entry name" value="crotonase-like"/>
    <property type="match status" value="1"/>
</dbReference>
<dbReference type="Gene3D" id="1.10.12.10">
    <property type="entry name" value="Lyase 2-enoyl-coa Hydratase, Chain A, domain 2"/>
    <property type="match status" value="1"/>
</dbReference>
<dbReference type="InterPro" id="IPR029045">
    <property type="entry name" value="ClpP/crotonase-like_dom_sf"/>
</dbReference>
<dbReference type="GO" id="GO:0003824">
    <property type="term" value="F:catalytic activity"/>
    <property type="evidence" value="ECO:0007669"/>
    <property type="project" value="UniProtKB-ARBA"/>
</dbReference>
<dbReference type="PANTHER" id="PTHR43802:SF1">
    <property type="entry name" value="IP11341P-RELATED"/>
    <property type="match status" value="1"/>
</dbReference>
<dbReference type="EMBL" id="JACBYW010000003">
    <property type="protein sequence ID" value="NYH78742.1"/>
    <property type="molecule type" value="Genomic_DNA"/>
</dbReference>
<dbReference type="RefSeq" id="WP_218862622.1">
    <property type="nucleotide sequence ID" value="NZ_JACBYW010000003.1"/>
</dbReference>
<accession>A0A852YYD7</accession>
<proteinExistence type="inferred from homology"/>
<dbReference type="NCBIfam" id="NF005126">
    <property type="entry name" value="PRK06563.1"/>
    <property type="match status" value="1"/>
</dbReference>
<dbReference type="AlphaFoldDB" id="A0A852YYD7"/>
<dbReference type="InterPro" id="IPR014748">
    <property type="entry name" value="Enoyl-CoA_hydra_C"/>
</dbReference>